<accession>A0ABN2TLF9</accession>
<feature type="transmembrane region" description="Helical" evidence="1">
    <location>
        <begin position="12"/>
        <end position="34"/>
    </location>
</feature>
<dbReference type="Pfam" id="PF08570">
    <property type="entry name" value="DUF1761"/>
    <property type="match status" value="1"/>
</dbReference>
<gene>
    <name evidence="2" type="ORF">GCM10009799_47260</name>
</gene>
<reference evidence="2 3" key="1">
    <citation type="journal article" date="2019" name="Int. J. Syst. Evol. Microbiol.">
        <title>The Global Catalogue of Microorganisms (GCM) 10K type strain sequencing project: providing services to taxonomists for standard genome sequencing and annotation.</title>
        <authorList>
            <consortium name="The Broad Institute Genomics Platform"/>
            <consortium name="The Broad Institute Genome Sequencing Center for Infectious Disease"/>
            <person name="Wu L."/>
            <person name="Ma J."/>
        </authorList>
    </citation>
    <scope>NUCLEOTIDE SEQUENCE [LARGE SCALE GENOMIC DNA]</scope>
    <source>
        <strain evidence="2 3">JCM 15313</strain>
    </source>
</reference>
<comment type="caution">
    <text evidence="2">The sequence shown here is derived from an EMBL/GenBank/DDBJ whole genome shotgun (WGS) entry which is preliminary data.</text>
</comment>
<keyword evidence="1" id="KW-0472">Membrane</keyword>
<sequence>MDLAILGELNWLAVSGAALVYFVLGAVWFARPVFGNAWMRAIDWSGDDEKPGPAMYIGPLIVCLIQVIVLAMLLVAIGAGTVVDGIVLALVAGIGLGGSALFVTGYFDPKKPQPMVWFGITAGYHVVGLVIAALILSLWT</sequence>
<keyword evidence="3" id="KW-1185">Reference proteome</keyword>
<keyword evidence="1" id="KW-0812">Transmembrane</keyword>
<dbReference type="InterPro" id="IPR013879">
    <property type="entry name" value="DUF1761"/>
</dbReference>
<feature type="transmembrane region" description="Helical" evidence="1">
    <location>
        <begin position="55"/>
        <end position="79"/>
    </location>
</feature>
<feature type="transmembrane region" description="Helical" evidence="1">
    <location>
        <begin position="85"/>
        <end position="103"/>
    </location>
</feature>
<evidence type="ECO:0000256" key="1">
    <source>
        <dbReference type="SAM" id="Phobius"/>
    </source>
</evidence>
<evidence type="ECO:0008006" key="4">
    <source>
        <dbReference type="Google" id="ProtNLM"/>
    </source>
</evidence>
<dbReference type="EMBL" id="BAAAPC010000026">
    <property type="protein sequence ID" value="GAA2013463.1"/>
    <property type="molecule type" value="Genomic_DNA"/>
</dbReference>
<organism evidence="2 3">
    <name type="scientific">Nocardiopsis rhodophaea</name>
    <dbReference type="NCBI Taxonomy" id="280238"/>
    <lineage>
        <taxon>Bacteria</taxon>
        <taxon>Bacillati</taxon>
        <taxon>Actinomycetota</taxon>
        <taxon>Actinomycetes</taxon>
        <taxon>Streptosporangiales</taxon>
        <taxon>Nocardiopsidaceae</taxon>
        <taxon>Nocardiopsis</taxon>
    </lineage>
</organism>
<feature type="transmembrane region" description="Helical" evidence="1">
    <location>
        <begin position="115"/>
        <end position="139"/>
    </location>
</feature>
<evidence type="ECO:0000313" key="2">
    <source>
        <dbReference type="EMBL" id="GAA2013463.1"/>
    </source>
</evidence>
<dbReference type="Proteomes" id="UP001501585">
    <property type="component" value="Unassembled WGS sequence"/>
</dbReference>
<name>A0ABN2TLF9_9ACTN</name>
<proteinExistence type="predicted"/>
<keyword evidence="1" id="KW-1133">Transmembrane helix</keyword>
<protein>
    <recommendedName>
        <fullName evidence="4">DUF1761 domain-containing protein</fullName>
    </recommendedName>
</protein>
<dbReference type="RefSeq" id="WP_344107384.1">
    <property type="nucleotide sequence ID" value="NZ_BAAAPC010000026.1"/>
</dbReference>
<evidence type="ECO:0000313" key="3">
    <source>
        <dbReference type="Proteomes" id="UP001501585"/>
    </source>
</evidence>